<organism evidence="2">
    <name type="scientific">Enterocloster bolteae</name>
    <dbReference type="NCBI Taxonomy" id="208479"/>
    <lineage>
        <taxon>Bacteria</taxon>
        <taxon>Bacillati</taxon>
        <taxon>Bacillota</taxon>
        <taxon>Clostridia</taxon>
        <taxon>Lachnospirales</taxon>
        <taxon>Lachnospiraceae</taxon>
        <taxon>Enterocloster</taxon>
    </lineage>
</organism>
<protein>
    <submittedName>
        <fullName evidence="2">ERF superfamily protein</fullName>
    </submittedName>
</protein>
<dbReference type="EMBL" id="CACRTF010000017">
    <property type="protein sequence ID" value="VYT43576.1"/>
    <property type="molecule type" value="Genomic_DNA"/>
</dbReference>
<name>A0A6N2WSF2_9FIRM</name>
<feature type="compositionally biased region" description="Polar residues" evidence="1">
    <location>
        <begin position="162"/>
        <end position="171"/>
    </location>
</feature>
<gene>
    <name evidence="2" type="ORF">CBLFYP116_03782</name>
</gene>
<feature type="region of interest" description="Disordered" evidence="1">
    <location>
        <begin position="129"/>
        <end position="176"/>
    </location>
</feature>
<proteinExistence type="predicted"/>
<reference evidence="2" key="1">
    <citation type="submission" date="2019-11" db="EMBL/GenBank/DDBJ databases">
        <authorList>
            <person name="Feng L."/>
        </authorList>
    </citation>
    <scope>NUCLEOTIDE SEQUENCE</scope>
    <source>
        <strain evidence="2">CbolteaeLFYP116</strain>
    </source>
</reference>
<evidence type="ECO:0000256" key="1">
    <source>
        <dbReference type="SAM" id="MobiDB-lite"/>
    </source>
</evidence>
<evidence type="ECO:0000313" key="2">
    <source>
        <dbReference type="EMBL" id="VYT43576.1"/>
    </source>
</evidence>
<accession>A0A6N2WSF2</accession>
<dbReference type="AlphaFoldDB" id="A0A6N2WSF2"/>
<sequence length="241" mass="26717">MNVYEKLQHVQSGLKAPKSQYNKFGNYYYRNCEDIQEAAKPLLQEVKAALVVGDELVMIGDRYYIRATARFVDCESGEAVENTAYAREEQEKKGMDVSQVTGSTSSYARKYALNGLFCIDDVKDADNQDNTAGKGQTSTKGAKGSAKTSGKQETEKPAGAKNGTSTSQPDQNEGVDKVTPAMIESVKSLVEKYSAKGLKMEKILKMYSIKDIAEMNVVQYKDCMGKLELYKKKESEESKNE</sequence>
<feature type="compositionally biased region" description="Low complexity" evidence="1">
    <location>
        <begin position="137"/>
        <end position="149"/>
    </location>
</feature>
<dbReference type="InterPro" id="IPR007499">
    <property type="entry name" value="ERF_bacteria_virus"/>
</dbReference>
<dbReference type="Pfam" id="PF04404">
    <property type="entry name" value="ERF"/>
    <property type="match status" value="1"/>
</dbReference>
<dbReference type="RefSeq" id="WP_117440470.1">
    <property type="nucleotide sequence ID" value="NZ_BAABZS010000001.1"/>
</dbReference>